<evidence type="ECO:0000256" key="1">
    <source>
        <dbReference type="SAM" id="SignalP"/>
    </source>
</evidence>
<dbReference type="Pfam" id="PF07589">
    <property type="entry name" value="PEP-CTERM"/>
    <property type="match status" value="1"/>
</dbReference>
<dbReference type="RefSeq" id="WP_148593724.1">
    <property type="nucleotide sequence ID" value="NZ_CP042997.1"/>
</dbReference>
<keyword evidence="4" id="KW-1185">Reference proteome</keyword>
<dbReference type="AlphaFoldDB" id="A0A5B9VZD7"/>
<dbReference type="InterPro" id="IPR013424">
    <property type="entry name" value="Ice-binding_C"/>
</dbReference>
<name>A0A5B9VZD7_9BACT</name>
<protein>
    <recommendedName>
        <fullName evidence="2">Ice-binding protein C-terminal domain-containing protein</fullName>
    </recommendedName>
</protein>
<accession>A0A5B9VZD7</accession>
<keyword evidence="1" id="KW-0732">Signal</keyword>
<reference evidence="3 4" key="1">
    <citation type="submission" date="2019-08" db="EMBL/GenBank/DDBJ databases">
        <title>Deep-cultivation of Planctomycetes and their phenomic and genomic characterization uncovers novel biology.</title>
        <authorList>
            <person name="Wiegand S."/>
            <person name="Jogler M."/>
            <person name="Boedeker C."/>
            <person name="Pinto D."/>
            <person name="Vollmers J."/>
            <person name="Rivas-Marin E."/>
            <person name="Kohn T."/>
            <person name="Peeters S.H."/>
            <person name="Heuer A."/>
            <person name="Rast P."/>
            <person name="Oberbeckmann S."/>
            <person name="Bunk B."/>
            <person name="Jeske O."/>
            <person name="Meyerdierks A."/>
            <person name="Storesund J.E."/>
            <person name="Kallscheuer N."/>
            <person name="Luecker S."/>
            <person name="Lage O.M."/>
            <person name="Pohl T."/>
            <person name="Merkel B.J."/>
            <person name="Hornburger P."/>
            <person name="Mueller R.-W."/>
            <person name="Bruemmer F."/>
            <person name="Labrenz M."/>
            <person name="Spormann A.M."/>
            <person name="Op den Camp H."/>
            <person name="Overmann J."/>
            <person name="Amann R."/>
            <person name="Jetten M.S.M."/>
            <person name="Mascher T."/>
            <person name="Medema M.H."/>
            <person name="Devos D.P."/>
            <person name="Kaster A.-K."/>
            <person name="Ovreas L."/>
            <person name="Rohde M."/>
            <person name="Galperin M.Y."/>
            <person name="Jogler C."/>
        </authorList>
    </citation>
    <scope>NUCLEOTIDE SEQUENCE [LARGE SCALE GENOMIC DNA]</scope>
    <source>
        <strain evidence="3 4">OJF2</strain>
    </source>
</reference>
<evidence type="ECO:0000313" key="3">
    <source>
        <dbReference type="EMBL" id="QEH33712.1"/>
    </source>
</evidence>
<proteinExistence type="predicted"/>
<sequence precursor="true">MTGIRALAVAALAIGSFGGAAEAASLSSWFGSSSPNAWYANQANSNGGFYAPAGAPTATYSNANWVNSASYMSSLGTVAAPASVIPSPASNAAPASSTSTSNSLGSAFINFGNAPYAESSNLTTGGAQAWYNSPAVTQVFGGTPSAAQQSSFQSAVLADIARTFQISGLSINLTTDPNAYATHEMSVVSGTSYPGNTGAIGITDVGASGFSFIDKLNYASTPDQLEWAVAHNLAHELMHAVGVGTHPDTTGTFLDTATATWSMLTDPNAKFSPQAVQMMLAANGGTMSGYSLGAELLKLASHPANCHCHFCQAMRAMGLDSSLIVKGLGIDGEQMLEQPVPEPATVLTWSLAGIGGLAFARRKARRAA</sequence>
<organism evidence="3 4">
    <name type="scientific">Aquisphaera giovannonii</name>
    <dbReference type="NCBI Taxonomy" id="406548"/>
    <lineage>
        <taxon>Bacteria</taxon>
        <taxon>Pseudomonadati</taxon>
        <taxon>Planctomycetota</taxon>
        <taxon>Planctomycetia</taxon>
        <taxon>Isosphaerales</taxon>
        <taxon>Isosphaeraceae</taxon>
        <taxon>Aquisphaera</taxon>
    </lineage>
</organism>
<dbReference type="OrthoDB" id="273064at2"/>
<dbReference type="KEGG" id="agv:OJF2_22180"/>
<evidence type="ECO:0000259" key="2">
    <source>
        <dbReference type="Pfam" id="PF07589"/>
    </source>
</evidence>
<gene>
    <name evidence="3" type="ORF">OJF2_22180</name>
</gene>
<feature type="chain" id="PRO_5023038201" description="Ice-binding protein C-terminal domain-containing protein" evidence="1">
    <location>
        <begin position="24"/>
        <end position="368"/>
    </location>
</feature>
<feature type="domain" description="Ice-binding protein C-terminal" evidence="2">
    <location>
        <begin position="339"/>
        <end position="366"/>
    </location>
</feature>
<evidence type="ECO:0000313" key="4">
    <source>
        <dbReference type="Proteomes" id="UP000324233"/>
    </source>
</evidence>
<feature type="signal peptide" evidence="1">
    <location>
        <begin position="1"/>
        <end position="23"/>
    </location>
</feature>
<dbReference type="Proteomes" id="UP000324233">
    <property type="component" value="Chromosome"/>
</dbReference>
<dbReference type="EMBL" id="CP042997">
    <property type="protein sequence ID" value="QEH33712.1"/>
    <property type="molecule type" value="Genomic_DNA"/>
</dbReference>